<organism evidence="1 2">
    <name type="scientific">Dillenia turbinata</name>
    <dbReference type="NCBI Taxonomy" id="194707"/>
    <lineage>
        <taxon>Eukaryota</taxon>
        <taxon>Viridiplantae</taxon>
        <taxon>Streptophyta</taxon>
        <taxon>Embryophyta</taxon>
        <taxon>Tracheophyta</taxon>
        <taxon>Spermatophyta</taxon>
        <taxon>Magnoliopsida</taxon>
        <taxon>eudicotyledons</taxon>
        <taxon>Gunneridae</taxon>
        <taxon>Pentapetalae</taxon>
        <taxon>Dilleniales</taxon>
        <taxon>Dilleniaceae</taxon>
        <taxon>Dillenia</taxon>
    </lineage>
</organism>
<name>A0AAN8WFB3_9MAGN</name>
<dbReference type="InterPro" id="IPR004263">
    <property type="entry name" value="Exostosin"/>
</dbReference>
<sequence length="156" mass="17870">MNLFLHQSFASSSAVKLRLSSARDRELLSTKILIQYAPILRHSSELHASLIRNALHVSRNRMANCIRVLCNYNITRGFQIGKDTALPVTYIRSSETPLRDIGGKPPRERHILAFFTGGTHGYLRPILLKHWENKEPDMKIFGPMPRDVEGKMAYRE</sequence>
<reference evidence="1 2" key="1">
    <citation type="submission" date="2023-12" db="EMBL/GenBank/DDBJ databases">
        <title>A high-quality genome assembly for Dillenia turbinata (Dilleniales).</title>
        <authorList>
            <person name="Chanderbali A."/>
        </authorList>
    </citation>
    <scope>NUCLEOTIDE SEQUENCE [LARGE SCALE GENOMIC DNA]</scope>
    <source>
        <strain evidence="1">LSX21</strain>
        <tissue evidence="1">Leaf</tissue>
    </source>
</reference>
<comment type="caution">
    <text evidence="1">The sequence shown here is derived from an EMBL/GenBank/DDBJ whole genome shotgun (WGS) entry which is preliminary data.</text>
</comment>
<keyword evidence="2" id="KW-1185">Reference proteome</keyword>
<accession>A0AAN8WFB3</accession>
<dbReference type="Proteomes" id="UP001370490">
    <property type="component" value="Unassembled WGS sequence"/>
</dbReference>
<dbReference type="PANTHER" id="PTHR11062:SF77">
    <property type="entry name" value="GLYCOSYLTRANSFERASE FAMILY EXOSTOSIN PROTEIN"/>
    <property type="match status" value="1"/>
</dbReference>
<dbReference type="PANTHER" id="PTHR11062">
    <property type="entry name" value="EXOSTOSIN HEPARAN SULFATE GLYCOSYLTRANSFERASE -RELATED"/>
    <property type="match status" value="1"/>
</dbReference>
<dbReference type="EMBL" id="JBAMMX010000003">
    <property type="protein sequence ID" value="KAK6944937.1"/>
    <property type="molecule type" value="Genomic_DNA"/>
</dbReference>
<gene>
    <name evidence="1" type="ORF">RJ641_026039</name>
</gene>
<dbReference type="GO" id="GO:0016757">
    <property type="term" value="F:glycosyltransferase activity"/>
    <property type="evidence" value="ECO:0007669"/>
    <property type="project" value="InterPro"/>
</dbReference>
<protein>
    <submittedName>
        <fullName evidence="1">Uncharacterized protein</fullName>
    </submittedName>
</protein>
<dbReference type="AlphaFoldDB" id="A0AAN8WFB3"/>
<proteinExistence type="predicted"/>
<evidence type="ECO:0000313" key="2">
    <source>
        <dbReference type="Proteomes" id="UP001370490"/>
    </source>
</evidence>
<evidence type="ECO:0000313" key="1">
    <source>
        <dbReference type="EMBL" id="KAK6944937.1"/>
    </source>
</evidence>